<feature type="non-terminal residue" evidence="2">
    <location>
        <position position="51"/>
    </location>
</feature>
<protein>
    <submittedName>
        <fullName evidence="2">Uncharacterized protein</fullName>
    </submittedName>
</protein>
<evidence type="ECO:0000313" key="3">
    <source>
        <dbReference type="Proteomes" id="UP000294847"/>
    </source>
</evidence>
<name>A0A4V1C6U1_PYROR</name>
<dbReference type="EMBL" id="CP034207">
    <property type="protein sequence ID" value="QBZ61068.1"/>
    <property type="molecule type" value="Genomic_DNA"/>
</dbReference>
<dbReference type="Proteomes" id="UP000294847">
    <property type="component" value="Chromosome 4"/>
</dbReference>
<feature type="non-terminal residue" evidence="2">
    <location>
        <position position="1"/>
    </location>
</feature>
<evidence type="ECO:0000256" key="1">
    <source>
        <dbReference type="SAM" id="MobiDB-lite"/>
    </source>
</evidence>
<evidence type="ECO:0000313" key="2">
    <source>
        <dbReference type="EMBL" id="QBZ61068.1"/>
    </source>
</evidence>
<feature type="compositionally biased region" description="Polar residues" evidence="1">
    <location>
        <begin position="41"/>
        <end position="51"/>
    </location>
</feature>
<accession>A0A4V1C6U1</accession>
<gene>
    <name evidence="2" type="ORF">PoMZ_08014</name>
</gene>
<reference evidence="2 3" key="1">
    <citation type="journal article" date="2019" name="Mol. Biol. Evol.">
        <title>Blast fungal genomes show frequent chromosomal changes, gene gains and losses, and effector gene turnover.</title>
        <authorList>
            <person name="Gomez Luciano L.B."/>
            <person name="Jason Tsai I."/>
            <person name="Chuma I."/>
            <person name="Tosa Y."/>
            <person name="Chen Y.H."/>
            <person name="Li J.Y."/>
            <person name="Li M.Y."/>
            <person name="Jade Lu M.Y."/>
            <person name="Nakayashiki H."/>
            <person name="Li W.H."/>
        </authorList>
    </citation>
    <scope>NUCLEOTIDE SEQUENCE [LARGE SCALE GENOMIC DNA]</scope>
    <source>
        <strain evidence="2">MZ5-1-6</strain>
    </source>
</reference>
<dbReference type="AlphaFoldDB" id="A0A4V1C6U1"/>
<sequence>LIYHTVTGTEITPSKAGQIARTGSLTTRAHRRRRQIPLTPPFSSKQNTTIK</sequence>
<organism evidence="2 3">
    <name type="scientific">Pyricularia oryzae</name>
    <name type="common">Rice blast fungus</name>
    <name type="synonym">Magnaporthe oryzae</name>
    <dbReference type="NCBI Taxonomy" id="318829"/>
    <lineage>
        <taxon>Eukaryota</taxon>
        <taxon>Fungi</taxon>
        <taxon>Dikarya</taxon>
        <taxon>Ascomycota</taxon>
        <taxon>Pezizomycotina</taxon>
        <taxon>Sordariomycetes</taxon>
        <taxon>Sordariomycetidae</taxon>
        <taxon>Magnaporthales</taxon>
        <taxon>Pyriculariaceae</taxon>
        <taxon>Pyricularia</taxon>
    </lineage>
</organism>
<feature type="region of interest" description="Disordered" evidence="1">
    <location>
        <begin position="15"/>
        <end position="51"/>
    </location>
</feature>
<proteinExistence type="predicted"/>